<name>A0A1I7DZH9_9HYPH</name>
<dbReference type="GO" id="GO:0004674">
    <property type="term" value="F:protein serine/threonine kinase activity"/>
    <property type="evidence" value="ECO:0007669"/>
    <property type="project" value="TreeGrafter"/>
</dbReference>
<evidence type="ECO:0000256" key="1">
    <source>
        <dbReference type="ARBA" id="ARBA00010164"/>
    </source>
</evidence>
<evidence type="ECO:0000256" key="3">
    <source>
        <dbReference type="ARBA" id="ARBA00022777"/>
    </source>
</evidence>
<feature type="domain" description="HipA N-terminal subdomain 1" evidence="5">
    <location>
        <begin position="10"/>
        <end position="109"/>
    </location>
</feature>
<protein>
    <submittedName>
        <fullName evidence="6">Serine/threonine-protein kinase HipA</fullName>
    </submittedName>
</protein>
<gene>
    <name evidence="6" type="ORF">SAMN05444141_11424</name>
</gene>
<sequence>MGRRKSYQPLDVFMNTRLVGTLSRESSGAVSFSYASSWLELENALPVSLSLPLRPDRYAGLPAIAVFDNLLPDNDDIRRRVAERVGAQGTDAYSMLSAIGRDCIGALQFLPKGEHPQATNELIGEPVNEEQIERILNELDIAPLGIRKERDFRILVAGAQEKTALLYHQGQWIEPSGTTPTTHIIKPQIGRLPNGMDLSYSVENEYLCLKLLNAFGLRTAKTEIVTFGERKALVVERFDRYWSDDGRLIRLPQEDFCQAHSTPPTQKYQNEGGPGIVEIMDSLRGSDEPTKDRLEFFKANILFWLMGATHGHAKNFSIALMANGRFRLTPIYDVLTVQPTYDLNQIQRKDFKLAMRFGTSSHYRVEDIFGRHIEQTAIAAGLSKTIVQELFQELHNQSVQALESTFAELPSGFPNILIDSLQNAFTQRLKRLT</sequence>
<keyword evidence="7" id="KW-1185">Reference proteome</keyword>
<accession>A0A1I7DZH9</accession>
<dbReference type="InterPro" id="IPR012893">
    <property type="entry name" value="HipA-like_C"/>
</dbReference>
<dbReference type="Pfam" id="PF13657">
    <property type="entry name" value="Couple_hipA"/>
    <property type="match status" value="1"/>
</dbReference>
<evidence type="ECO:0000313" key="6">
    <source>
        <dbReference type="EMBL" id="SFU17068.1"/>
    </source>
</evidence>
<organism evidence="6 7">
    <name type="scientific">Pseudovibrio denitrificans</name>
    <dbReference type="NCBI Taxonomy" id="258256"/>
    <lineage>
        <taxon>Bacteria</taxon>
        <taxon>Pseudomonadati</taxon>
        <taxon>Pseudomonadota</taxon>
        <taxon>Alphaproteobacteria</taxon>
        <taxon>Hyphomicrobiales</taxon>
        <taxon>Stappiaceae</taxon>
        <taxon>Pseudovibrio</taxon>
    </lineage>
</organism>
<keyword evidence="2" id="KW-0808">Transferase</keyword>
<dbReference type="Pfam" id="PF07804">
    <property type="entry name" value="HipA_C"/>
    <property type="match status" value="1"/>
</dbReference>
<dbReference type="EMBL" id="FPBD01000014">
    <property type="protein sequence ID" value="SFU17068.1"/>
    <property type="molecule type" value="Genomic_DNA"/>
</dbReference>
<keyword evidence="3 6" id="KW-0418">Kinase</keyword>
<dbReference type="GO" id="GO:0005829">
    <property type="term" value="C:cytosol"/>
    <property type="evidence" value="ECO:0007669"/>
    <property type="project" value="TreeGrafter"/>
</dbReference>
<feature type="domain" description="HipA-like C-terminal" evidence="4">
    <location>
        <begin position="156"/>
        <end position="401"/>
    </location>
</feature>
<dbReference type="InterPro" id="IPR017508">
    <property type="entry name" value="HipA_N1"/>
</dbReference>
<comment type="similarity">
    <text evidence="1">Belongs to the HipA Ser/Thr kinase family.</text>
</comment>
<dbReference type="Proteomes" id="UP000183371">
    <property type="component" value="Unassembled WGS sequence"/>
</dbReference>
<dbReference type="NCBIfam" id="TIGR03071">
    <property type="entry name" value="couple_hipA"/>
    <property type="match status" value="1"/>
</dbReference>
<dbReference type="PANTHER" id="PTHR37419:SF1">
    <property type="entry name" value="SERINE_THREONINE-PROTEIN KINASE TOXIN HIPA"/>
    <property type="match status" value="1"/>
</dbReference>
<dbReference type="InterPro" id="IPR052028">
    <property type="entry name" value="HipA_Ser/Thr_kinase"/>
</dbReference>
<evidence type="ECO:0000313" key="7">
    <source>
        <dbReference type="Proteomes" id="UP000183371"/>
    </source>
</evidence>
<dbReference type="PANTHER" id="PTHR37419">
    <property type="entry name" value="SERINE/THREONINE-PROTEIN KINASE TOXIN HIPA"/>
    <property type="match status" value="1"/>
</dbReference>
<reference evidence="7" key="1">
    <citation type="submission" date="2016-10" db="EMBL/GenBank/DDBJ databases">
        <authorList>
            <person name="Varghese N."/>
            <person name="Submissions S."/>
        </authorList>
    </citation>
    <scope>NUCLEOTIDE SEQUENCE [LARGE SCALE GENOMIC DNA]</scope>
    <source>
        <strain evidence="7">DSM 17465</strain>
    </source>
</reference>
<evidence type="ECO:0000259" key="4">
    <source>
        <dbReference type="Pfam" id="PF07804"/>
    </source>
</evidence>
<evidence type="ECO:0000256" key="2">
    <source>
        <dbReference type="ARBA" id="ARBA00022679"/>
    </source>
</evidence>
<evidence type="ECO:0000259" key="5">
    <source>
        <dbReference type="Pfam" id="PF13657"/>
    </source>
</evidence>
<dbReference type="CDD" id="cd17808">
    <property type="entry name" value="HipA_Ec_like"/>
    <property type="match status" value="1"/>
</dbReference>
<dbReference type="AlphaFoldDB" id="A0A1I7DZH9"/>
<proteinExistence type="inferred from homology"/>